<dbReference type="Gene3D" id="2.30.30.790">
    <property type="match status" value="1"/>
</dbReference>
<evidence type="ECO:0000256" key="2">
    <source>
        <dbReference type="ARBA" id="ARBA00022980"/>
    </source>
</evidence>
<dbReference type="PRINTS" id="PR00061">
    <property type="entry name" value="RIBOSOMALL19"/>
</dbReference>
<dbReference type="InterPro" id="IPR018257">
    <property type="entry name" value="Ribosomal_bL19_CS"/>
</dbReference>
<dbReference type="SUPFAM" id="SSF50104">
    <property type="entry name" value="Translation proteins SH3-like domain"/>
    <property type="match status" value="1"/>
</dbReference>
<dbReference type="PANTHER" id="PTHR15680:SF9">
    <property type="entry name" value="LARGE RIBOSOMAL SUBUNIT PROTEIN BL19M"/>
    <property type="match status" value="1"/>
</dbReference>
<dbReference type="Pfam" id="PF01245">
    <property type="entry name" value="Ribosomal_L19"/>
    <property type="match status" value="1"/>
</dbReference>
<comment type="function">
    <text evidence="5 6">This protein is located at the 30S-50S ribosomal subunit interface and may play a role in the structure and function of the aminoacyl-tRNA binding site.</text>
</comment>
<dbReference type="eggNOG" id="COG0335">
    <property type="taxonomic scope" value="Bacteria"/>
</dbReference>
<dbReference type="Proteomes" id="UP000027821">
    <property type="component" value="Unassembled WGS sequence"/>
</dbReference>
<dbReference type="NCBIfam" id="TIGR01024">
    <property type="entry name" value="rplS_bact"/>
    <property type="match status" value="1"/>
</dbReference>
<dbReference type="STRING" id="1048983.EL17_19265"/>
<comment type="similarity">
    <text evidence="1 5 6">Belongs to the bacterial ribosomal protein bL19 family.</text>
</comment>
<dbReference type="OrthoDB" id="9803541at2"/>
<protein>
    <recommendedName>
        <fullName evidence="4 5">Large ribosomal subunit protein bL19</fullName>
    </recommendedName>
</protein>
<comment type="caution">
    <text evidence="7">The sequence shown here is derived from an EMBL/GenBank/DDBJ whole genome shotgun (WGS) entry which is preliminary data.</text>
</comment>
<evidence type="ECO:0000313" key="8">
    <source>
        <dbReference type="Proteomes" id="UP000027821"/>
    </source>
</evidence>
<name>A0A074KUX8_9BACT</name>
<dbReference type="AlphaFoldDB" id="A0A074KUX8"/>
<dbReference type="InterPro" id="IPR001857">
    <property type="entry name" value="Ribosomal_bL19"/>
</dbReference>
<accession>A0A074KUX8</accession>
<dbReference type="GO" id="GO:0006412">
    <property type="term" value="P:translation"/>
    <property type="evidence" value="ECO:0007669"/>
    <property type="project" value="UniProtKB-UniRule"/>
</dbReference>
<dbReference type="GO" id="GO:0022625">
    <property type="term" value="C:cytosolic large ribosomal subunit"/>
    <property type="evidence" value="ECO:0007669"/>
    <property type="project" value="TreeGrafter"/>
</dbReference>
<dbReference type="InterPro" id="IPR038657">
    <property type="entry name" value="Ribosomal_bL19_sf"/>
</dbReference>
<evidence type="ECO:0000256" key="5">
    <source>
        <dbReference type="HAMAP-Rule" id="MF_00402"/>
    </source>
</evidence>
<evidence type="ECO:0000256" key="6">
    <source>
        <dbReference type="RuleBase" id="RU000559"/>
    </source>
</evidence>
<dbReference type="RefSeq" id="WP_035078650.1">
    <property type="nucleotide sequence ID" value="NZ_JMIH01000028.1"/>
</dbReference>
<dbReference type="PIRSF" id="PIRSF002191">
    <property type="entry name" value="Ribosomal_L19"/>
    <property type="match status" value="1"/>
</dbReference>
<evidence type="ECO:0000256" key="1">
    <source>
        <dbReference type="ARBA" id="ARBA00005781"/>
    </source>
</evidence>
<dbReference type="InterPro" id="IPR008991">
    <property type="entry name" value="Translation_prot_SH3-like_sf"/>
</dbReference>
<organism evidence="7 8">
    <name type="scientific">Anditalea andensis</name>
    <dbReference type="NCBI Taxonomy" id="1048983"/>
    <lineage>
        <taxon>Bacteria</taxon>
        <taxon>Pseudomonadati</taxon>
        <taxon>Bacteroidota</taxon>
        <taxon>Cytophagia</taxon>
        <taxon>Cytophagales</taxon>
        <taxon>Cytophagaceae</taxon>
        <taxon>Anditalea</taxon>
    </lineage>
</organism>
<dbReference type="FunFam" id="2.30.30.790:FF:000001">
    <property type="entry name" value="50S ribosomal protein L19"/>
    <property type="match status" value="1"/>
</dbReference>
<sequence>MSELIKFVEEEYKDVRSKFPSFKAGDTINVHVKITEGNKERVQQFQGTVIQRKNPNTNGETFTVRKISNGIGVERIFPIIGPSIEKIEVLREGKVRRARLFYLRGRHGKAAKIKEKIRARK</sequence>
<reference evidence="7 8" key="1">
    <citation type="submission" date="2014-04" db="EMBL/GenBank/DDBJ databases">
        <title>Characterization and application of a salt tolerant electro-active bacterium.</title>
        <authorList>
            <person name="Yang L."/>
            <person name="Wei S."/>
            <person name="Tay Q.X.M."/>
        </authorList>
    </citation>
    <scope>NUCLEOTIDE SEQUENCE [LARGE SCALE GENOMIC DNA]</scope>
    <source>
        <strain evidence="7 8">LY1</strain>
    </source>
</reference>
<dbReference type="HAMAP" id="MF_00402">
    <property type="entry name" value="Ribosomal_bL19"/>
    <property type="match status" value="1"/>
</dbReference>
<dbReference type="PROSITE" id="PS01015">
    <property type="entry name" value="RIBOSOMAL_L19"/>
    <property type="match status" value="1"/>
</dbReference>
<dbReference type="GO" id="GO:0003735">
    <property type="term" value="F:structural constituent of ribosome"/>
    <property type="evidence" value="ECO:0007669"/>
    <property type="project" value="InterPro"/>
</dbReference>
<evidence type="ECO:0000256" key="3">
    <source>
        <dbReference type="ARBA" id="ARBA00023274"/>
    </source>
</evidence>
<dbReference type="PANTHER" id="PTHR15680">
    <property type="entry name" value="RIBOSOMAL PROTEIN L19"/>
    <property type="match status" value="1"/>
</dbReference>
<evidence type="ECO:0000256" key="4">
    <source>
        <dbReference type="ARBA" id="ARBA00035171"/>
    </source>
</evidence>
<keyword evidence="3 5" id="KW-0687">Ribonucleoprotein</keyword>
<evidence type="ECO:0000313" key="7">
    <source>
        <dbReference type="EMBL" id="KEO72055.1"/>
    </source>
</evidence>
<gene>
    <name evidence="5" type="primary">rplS</name>
    <name evidence="7" type="ORF">EL17_19265</name>
</gene>
<keyword evidence="8" id="KW-1185">Reference proteome</keyword>
<keyword evidence="2 5" id="KW-0689">Ribosomal protein</keyword>
<proteinExistence type="inferred from homology"/>
<dbReference type="EMBL" id="JMIH01000028">
    <property type="protein sequence ID" value="KEO72055.1"/>
    <property type="molecule type" value="Genomic_DNA"/>
</dbReference>